<sequence>MKNKKLGPKISQKLEESSIADLNLDDQHESLPQDKPPSIFEQLPREIVINILAQVAINWPTKLIDVILIGNVFRFNYDDALFWEPICRQLYPELRNRSKIDGTDSLIDAKRYGSYYNLFKKRPTVRTNGVYVCTSKYYRDGETTGISFYRPKHEVRYYRYMWLREDGTARSLLSNFPPKRILNLEPGVSIPSLKDAMCGNWSLDQETRVLDIVINGTERNYDFYFSFEIASSGGKVHNKLKWKKYSCIEQKGARLETEISLNNEGSYFFYRLDDPESVFKD</sequence>
<dbReference type="Pfam" id="PF19270">
    <property type="entry name" value="FBO_C"/>
    <property type="match status" value="1"/>
</dbReference>
<protein>
    <submittedName>
        <fullName evidence="2">SCF ubiquitin ligase complex subunit</fullName>
    </submittedName>
</protein>
<organism evidence="2 3">
    <name type="scientific">Starmerella bacillaris</name>
    <name type="common">Yeast</name>
    <name type="synonym">Candida zemplinina</name>
    <dbReference type="NCBI Taxonomy" id="1247836"/>
    <lineage>
        <taxon>Eukaryota</taxon>
        <taxon>Fungi</taxon>
        <taxon>Dikarya</taxon>
        <taxon>Ascomycota</taxon>
        <taxon>Saccharomycotina</taxon>
        <taxon>Dipodascomycetes</taxon>
        <taxon>Dipodascales</taxon>
        <taxon>Trichomonascaceae</taxon>
        <taxon>Starmerella</taxon>
    </lineage>
</organism>
<reference evidence="2 3" key="1">
    <citation type="journal article" date="2023" name="Elife">
        <title>Identification of key yeast species and microbe-microbe interactions impacting larval growth of Drosophila in the wild.</title>
        <authorList>
            <person name="Mure A."/>
            <person name="Sugiura Y."/>
            <person name="Maeda R."/>
            <person name="Honda K."/>
            <person name="Sakurai N."/>
            <person name="Takahashi Y."/>
            <person name="Watada M."/>
            <person name="Katoh T."/>
            <person name="Gotoh A."/>
            <person name="Gotoh Y."/>
            <person name="Taniguchi I."/>
            <person name="Nakamura K."/>
            <person name="Hayashi T."/>
            <person name="Katayama T."/>
            <person name="Uemura T."/>
            <person name="Hattori Y."/>
        </authorList>
    </citation>
    <scope>NUCLEOTIDE SEQUENCE [LARGE SCALE GENOMIC DNA]</scope>
    <source>
        <strain evidence="2 3">SB-73</strain>
    </source>
</reference>
<feature type="domain" description="F-box protein Hrt3/FBXO9 C-terminal" evidence="1">
    <location>
        <begin position="110"/>
        <end position="183"/>
    </location>
</feature>
<dbReference type="GO" id="GO:0016874">
    <property type="term" value="F:ligase activity"/>
    <property type="evidence" value="ECO:0007669"/>
    <property type="project" value="UniProtKB-KW"/>
</dbReference>
<evidence type="ECO:0000313" key="2">
    <source>
        <dbReference type="EMBL" id="GMM49216.1"/>
    </source>
</evidence>
<gene>
    <name evidence="2" type="ORF">DASB73_001740</name>
</gene>
<evidence type="ECO:0000259" key="1">
    <source>
        <dbReference type="Pfam" id="PF19270"/>
    </source>
</evidence>
<name>A0AAV5RCC4_STABA</name>
<dbReference type="AlphaFoldDB" id="A0AAV5RCC4"/>
<proteinExistence type="predicted"/>
<accession>A0AAV5RCC4</accession>
<evidence type="ECO:0000313" key="3">
    <source>
        <dbReference type="Proteomes" id="UP001362899"/>
    </source>
</evidence>
<comment type="caution">
    <text evidence="2">The sequence shown here is derived from an EMBL/GenBank/DDBJ whole genome shotgun (WGS) entry which is preliminary data.</text>
</comment>
<keyword evidence="3" id="KW-1185">Reference proteome</keyword>
<keyword evidence="2" id="KW-0436">Ligase</keyword>
<dbReference type="Proteomes" id="UP001362899">
    <property type="component" value="Unassembled WGS sequence"/>
</dbReference>
<dbReference type="InterPro" id="IPR045464">
    <property type="entry name" value="Hrt3/FBXO9_C"/>
</dbReference>
<dbReference type="EMBL" id="BTGC01000001">
    <property type="protein sequence ID" value="GMM49216.1"/>
    <property type="molecule type" value="Genomic_DNA"/>
</dbReference>